<keyword evidence="2" id="KW-0436">Ligase</keyword>
<dbReference type="GO" id="GO:0004467">
    <property type="term" value="F:long-chain fatty acid-CoA ligase activity"/>
    <property type="evidence" value="ECO:0007669"/>
    <property type="project" value="TreeGrafter"/>
</dbReference>
<dbReference type="Gene3D" id="3.30.300.30">
    <property type="match status" value="1"/>
</dbReference>
<dbReference type="EMBL" id="UIGY01000154">
    <property type="protein sequence ID" value="SUZ11913.1"/>
    <property type="molecule type" value="Genomic_DNA"/>
</dbReference>
<evidence type="ECO:0000313" key="6">
    <source>
        <dbReference type="Proteomes" id="UP000053110"/>
    </source>
</evidence>
<dbReference type="Gene3D" id="3.40.50.12780">
    <property type="entry name" value="N-terminal domain of ligase-like"/>
    <property type="match status" value="2"/>
</dbReference>
<evidence type="ECO:0000313" key="5">
    <source>
        <dbReference type="EMBL" id="SUZ11913.1"/>
    </source>
</evidence>
<organism evidence="5">
    <name type="scientific">Blumeria graminis f. sp. tritici 96224</name>
    <dbReference type="NCBI Taxonomy" id="1268274"/>
    <lineage>
        <taxon>Eukaryota</taxon>
        <taxon>Fungi</taxon>
        <taxon>Dikarya</taxon>
        <taxon>Ascomycota</taxon>
        <taxon>Pezizomycotina</taxon>
        <taxon>Leotiomycetes</taxon>
        <taxon>Erysiphales</taxon>
        <taxon>Erysiphaceae</taxon>
        <taxon>Blumeria</taxon>
    </lineage>
</organism>
<dbReference type="GO" id="GO:0005811">
    <property type="term" value="C:lipid droplet"/>
    <property type="evidence" value="ECO:0007669"/>
    <property type="project" value="TreeGrafter"/>
</dbReference>
<dbReference type="GO" id="GO:0005777">
    <property type="term" value="C:peroxisome"/>
    <property type="evidence" value="ECO:0007669"/>
    <property type="project" value="TreeGrafter"/>
</dbReference>
<dbReference type="Pfam" id="PF00501">
    <property type="entry name" value="AMP-binding"/>
    <property type="match status" value="2"/>
</dbReference>
<evidence type="ECO:0000313" key="4">
    <source>
        <dbReference type="EMBL" id="EPQ63350.1"/>
    </source>
</evidence>
<feature type="domain" description="AMP-dependent synthetase/ligase" evidence="3">
    <location>
        <begin position="204"/>
        <end position="342"/>
    </location>
</feature>
<comment type="similarity">
    <text evidence="1">Belongs to the ATP-dependent AMP-binding enzyme family.</text>
</comment>
<dbReference type="GO" id="GO:0009898">
    <property type="term" value="C:cytoplasmic side of plasma membrane"/>
    <property type="evidence" value="ECO:0007669"/>
    <property type="project" value="TreeGrafter"/>
</dbReference>
<accession>A0A061HEJ2</accession>
<dbReference type="OrthoDB" id="10253869at2759"/>
<reference evidence="4" key="2">
    <citation type="submission" date="2013-01" db="EMBL/GenBank/DDBJ databases">
        <title>The wheat powdery mildew genome reveals unique evolution of an obligate biotroph.</title>
        <authorList>
            <person name="Oberhaensli S."/>
            <person name="Wicker T."/>
            <person name="Keller B."/>
        </authorList>
    </citation>
    <scope>NUCLEOTIDE SEQUENCE</scope>
    <source>
        <strain evidence="4">96224</strain>
    </source>
</reference>
<dbReference type="GO" id="GO:0044539">
    <property type="term" value="P:long-chain fatty acid import into cell"/>
    <property type="evidence" value="ECO:0007669"/>
    <property type="project" value="TreeGrafter"/>
</dbReference>
<dbReference type="HOGENOM" id="CLU_000022_46_3_1"/>
<sequence>MVCRYLFTSIAKTDRVSLYYRFEESVKRQLHRECIWSREGSFSWSQAYYKVNQYGNWFLSQGVRQNDYVAFYLTNTPDQMFACFGLWSIGATPAMINYNLAGDALLHCLKVSTAKMMLVDDDKVVQSRVENQKNKIKNELGIDIMLLDTIKPSISLSDSRRPDDSCRSGLKLESPAVLLYTRTVGPLDYQKLSHLFGSELFEHPFYNCMPLYHGTGGLIAWTSLSNGTALAIGKKFSTSSFWQDVQDSRATWISYVGETARYLLMAPSSHLDTNHRVKGMYGNGLRPDVWIRFRDRFKVEVIVEFFGSSEGVLGLANVCKGDYLATAVGHQGAISRLINHNFIIPVAVDIVSGEILRDSKTNLALRQPYEKGGEIIVRVSNTKAFSGYIGNEAATKNKFAEDILVKGDLWYRTGDFLRRTRDGRWFFMDRLGDTYRWKAENVSTAEVSAVLGRYPGIVEANVYGVTLPFHDGKAGCAAIYIDSSLESAFDYAKFLLYLRTQLPSYAVPTFLRRLNQITPTHNNKQSKTILVREGVDPENLTNNDTLLWVTGLGKGNTYENFNSCHWKEIVNGMARL</sequence>
<dbReference type="InterPro" id="IPR000873">
    <property type="entry name" value="AMP-dep_synth/lig_dom"/>
</dbReference>
<gene>
    <name evidence="4" type="ORF">BGT96224_1190</name>
    <name evidence="5" type="ORF">BGT96224V2_LOCUS5073</name>
</gene>
<reference evidence="6" key="1">
    <citation type="journal article" date="2013" name="Nat. Genet.">
        <title>The wheat powdery mildew genome shows the unique evolution of an obligate biotroph.</title>
        <authorList>
            <person name="Wicker T."/>
            <person name="Oberhaensli S."/>
            <person name="Parlange F."/>
            <person name="Buchmann J.P."/>
            <person name="Shatalina M."/>
            <person name="Roffler S."/>
            <person name="Ben-David R."/>
            <person name="Dolezel J."/>
            <person name="Simkova H."/>
            <person name="Schulze-Lefert P."/>
            <person name="Spanu P.D."/>
            <person name="Bruggmann R."/>
            <person name="Amselem J."/>
            <person name="Quesneville H."/>
            <person name="Ver Loren van Themaat E."/>
            <person name="Paape T."/>
            <person name="Shimizu K.K."/>
            <person name="Keller B."/>
        </authorList>
    </citation>
    <scope>NUCLEOTIDE SEQUENCE [LARGE SCALE GENOMIC DNA]</scope>
    <source>
        <strain evidence="6">96224</strain>
    </source>
</reference>
<protein>
    <submittedName>
        <fullName evidence="5">Bgt-1190</fullName>
    </submittedName>
    <submittedName>
        <fullName evidence="4">Long-chain fatty acyl-CoA synthetase</fullName>
    </submittedName>
</protein>
<dbReference type="Proteomes" id="UP000053110">
    <property type="component" value="Unassembled WGS sequence"/>
</dbReference>
<dbReference type="InterPro" id="IPR042099">
    <property type="entry name" value="ANL_N_sf"/>
</dbReference>
<evidence type="ECO:0000259" key="3">
    <source>
        <dbReference type="Pfam" id="PF00501"/>
    </source>
</evidence>
<reference evidence="5" key="3">
    <citation type="submission" date="2018-07" db="EMBL/GenBank/DDBJ databases">
        <authorList>
            <person name="Quirk P.G."/>
            <person name="Krulwich T.A."/>
        </authorList>
    </citation>
    <scope>NUCLEOTIDE SEQUENCE</scope>
    <source>
        <strain evidence="5">96224</strain>
    </source>
</reference>
<dbReference type="AlphaFoldDB" id="A0A061HEJ2"/>
<evidence type="ECO:0000256" key="1">
    <source>
        <dbReference type="ARBA" id="ARBA00006432"/>
    </source>
</evidence>
<dbReference type="GO" id="GO:0005324">
    <property type="term" value="F:long-chain fatty acid transmembrane transporter activity"/>
    <property type="evidence" value="ECO:0007669"/>
    <property type="project" value="TreeGrafter"/>
</dbReference>
<proteinExistence type="inferred from homology"/>
<dbReference type="PANTHER" id="PTHR43107:SF6">
    <property type="entry name" value="ACYL-COA SYNTHETASE FAMILY PROTEIN (CEFD1), PUTATIVE (AFU_ORTHOLOGUE AFUA_6G03630)-RELATED"/>
    <property type="match status" value="1"/>
</dbReference>
<dbReference type="SUPFAM" id="SSF56801">
    <property type="entry name" value="Acetyl-CoA synthetase-like"/>
    <property type="match status" value="1"/>
</dbReference>
<dbReference type="EMBL" id="KE375126">
    <property type="protein sequence ID" value="EPQ63350.1"/>
    <property type="molecule type" value="Genomic_DNA"/>
</dbReference>
<evidence type="ECO:0000256" key="2">
    <source>
        <dbReference type="ARBA" id="ARBA00022598"/>
    </source>
</evidence>
<dbReference type="InterPro" id="IPR045851">
    <property type="entry name" value="AMP-bd_C_sf"/>
</dbReference>
<dbReference type="PANTHER" id="PTHR43107">
    <property type="entry name" value="LONG-CHAIN FATTY ACID TRANSPORT PROTEIN"/>
    <property type="match status" value="1"/>
</dbReference>
<feature type="domain" description="AMP-dependent synthetase/ligase" evidence="3">
    <location>
        <begin position="22"/>
        <end position="181"/>
    </location>
</feature>
<name>A0A061HEJ2_BLUGR</name>